<dbReference type="InterPro" id="IPR017853">
    <property type="entry name" value="GH"/>
</dbReference>
<keyword evidence="3" id="KW-1185">Reference proteome</keyword>
<dbReference type="AlphaFoldDB" id="A0AAD9FU01"/>
<evidence type="ECO:0000259" key="1">
    <source>
        <dbReference type="Pfam" id="PF11790"/>
    </source>
</evidence>
<dbReference type="SUPFAM" id="SSF51445">
    <property type="entry name" value="(Trans)glycosidases"/>
    <property type="match status" value="1"/>
</dbReference>
<dbReference type="Proteomes" id="UP001182556">
    <property type="component" value="Unassembled WGS sequence"/>
</dbReference>
<dbReference type="Pfam" id="PF11790">
    <property type="entry name" value="Glyco_hydro_cc"/>
    <property type="match status" value="1"/>
</dbReference>
<sequence>MARGYGKSGISWPVQERTSDPIAKFFQEGSKLSWHWNWNKNWKSILPETSKDLTIDAEFVAMIFAPDYLDNGVELDPSVQIVMGYNEPDHNDASVAVHQSARDAAIAWTHLAKLRETHGVKLASPAIAGNIPWLQEWFAQIPDDTRPDYLTVHIYTTTFDDFVRQVVNFWNLFRLPIIVSEFAMHSFAPGVPPPTDMQQVHDFMGQITQWLDQTDFIAKYSWFGAVRDGYNLHGVSPLNRLMDEHGELTALGQQYVAGGHA</sequence>
<comment type="caution">
    <text evidence="2">The sequence shown here is derived from an EMBL/GenBank/DDBJ whole genome shotgun (WGS) entry which is preliminary data.</text>
</comment>
<evidence type="ECO:0000313" key="2">
    <source>
        <dbReference type="EMBL" id="KAK1926149.1"/>
    </source>
</evidence>
<evidence type="ECO:0000313" key="3">
    <source>
        <dbReference type="Proteomes" id="UP001182556"/>
    </source>
</evidence>
<organism evidence="2 3">
    <name type="scientific">Papiliotrema laurentii</name>
    <name type="common">Cryptococcus laurentii</name>
    <dbReference type="NCBI Taxonomy" id="5418"/>
    <lineage>
        <taxon>Eukaryota</taxon>
        <taxon>Fungi</taxon>
        <taxon>Dikarya</taxon>
        <taxon>Basidiomycota</taxon>
        <taxon>Agaricomycotina</taxon>
        <taxon>Tremellomycetes</taxon>
        <taxon>Tremellales</taxon>
        <taxon>Rhynchogastremaceae</taxon>
        <taxon>Papiliotrema</taxon>
    </lineage>
</organism>
<accession>A0AAD9FU01</accession>
<dbReference type="EMBL" id="JAODAN010000002">
    <property type="protein sequence ID" value="KAK1926149.1"/>
    <property type="molecule type" value="Genomic_DNA"/>
</dbReference>
<gene>
    <name evidence="2" type="ORF">DB88DRAFT_480850</name>
</gene>
<dbReference type="InterPro" id="IPR053183">
    <property type="entry name" value="ASL1"/>
</dbReference>
<reference evidence="2" key="1">
    <citation type="submission" date="2023-02" db="EMBL/GenBank/DDBJ databases">
        <title>Identification and recombinant expression of a fungal hydrolase from Papiliotrema laurentii that hydrolyzes apple cutin and clears colloidal polyester polyurethane.</title>
        <authorList>
            <consortium name="DOE Joint Genome Institute"/>
            <person name="Roman V.A."/>
            <person name="Bojanowski C."/>
            <person name="Crable B.R."/>
            <person name="Wagner D.N."/>
            <person name="Hung C.S."/>
            <person name="Nadeau L.J."/>
            <person name="Schratz L."/>
            <person name="Haridas S."/>
            <person name="Pangilinan J."/>
            <person name="Lipzen A."/>
            <person name="Na H."/>
            <person name="Yan M."/>
            <person name="Ng V."/>
            <person name="Grigoriev I.V."/>
            <person name="Spatafora J.W."/>
            <person name="Barlow D."/>
            <person name="Biffinger J."/>
            <person name="Kelley-Loughnane N."/>
            <person name="Varaljay V.A."/>
            <person name="Crookes-Goodson W.J."/>
        </authorList>
    </citation>
    <scope>NUCLEOTIDE SEQUENCE</scope>
    <source>
        <strain evidence="2">5307AH</strain>
    </source>
</reference>
<dbReference type="GO" id="GO:0071966">
    <property type="term" value="P:fungal-type cell wall polysaccharide metabolic process"/>
    <property type="evidence" value="ECO:0007669"/>
    <property type="project" value="TreeGrafter"/>
</dbReference>
<name>A0AAD9FU01_PAPLA</name>
<feature type="domain" description="Asl1-like glycosyl hydrolase catalytic" evidence="1">
    <location>
        <begin position="13"/>
        <end position="255"/>
    </location>
</feature>
<dbReference type="PANTHER" id="PTHR34154:SF3">
    <property type="entry name" value="ALKALI-SENSITIVE LINKAGE PROTEIN 1"/>
    <property type="match status" value="1"/>
</dbReference>
<dbReference type="PANTHER" id="PTHR34154">
    <property type="entry name" value="ALKALI-SENSITIVE LINKAGE PROTEIN 1"/>
    <property type="match status" value="1"/>
</dbReference>
<dbReference type="GO" id="GO:0009277">
    <property type="term" value="C:fungal-type cell wall"/>
    <property type="evidence" value="ECO:0007669"/>
    <property type="project" value="TreeGrafter"/>
</dbReference>
<dbReference type="InterPro" id="IPR024655">
    <property type="entry name" value="Asl1_glyco_hydro_catalytic"/>
</dbReference>
<proteinExistence type="predicted"/>
<protein>
    <recommendedName>
        <fullName evidence="1">Asl1-like glycosyl hydrolase catalytic domain-containing protein</fullName>
    </recommendedName>
</protein>